<evidence type="ECO:0000256" key="4">
    <source>
        <dbReference type="ARBA" id="ARBA00023163"/>
    </source>
</evidence>
<dbReference type="SUPFAM" id="SSF52172">
    <property type="entry name" value="CheY-like"/>
    <property type="match status" value="1"/>
</dbReference>
<dbReference type="GO" id="GO:0006355">
    <property type="term" value="P:regulation of DNA-templated transcription"/>
    <property type="evidence" value="ECO:0007669"/>
    <property type="project" value="InterPro"/>
</dbReference>
<feature type="modified residue" description="4-aspartylphosphate" evidence="5">
    <location>
        <position position="56"/>
    </location>
</feature>
<keyword evidence="3 8" id="KW-0238">DNA-binding</keyword>
<dbReference type="Gene3D" id="3.40.50.2300">
    <property type="match status" value="1"/>
</dbReference>
<feature type="domain" description="Response regulatory" evidence="7">
    <location>
        <begin position="5"/>
        <end position="118"/>
    </location>
</feature>
<dbReference type="EMBL" id="RQJX01000013">
    <property type="protein sequence ID" value="RQN03272.1"/>
    <property type="molecule type" value="Genomic_DNA"/>
</dbReference>
<dbReference type="SUPFAM" id="SSF46894">
    <property type="entry name" value="C-terminal effector domain of the bipartite response regulators"/>
    <property type="match status" value="1"/>
</dbReference>
<dbReference type="SMART" id="SM00421">
    <property type="entry name" value="HTH_LUXR"/>
    <property type="match status" value="1"/>
</dbReference>
<comment type="caution">
    <text evidence="8">The sequence shown here is derived from an EMBL/GenBank/DDBJ whole genome shotgun (WGS) entry which is preliminary data.</text>
</comment>
<dbReference type="InterPro" id="IPR039420">
    <property type="entry name" value="WalR-like"/>
</dbReference>
<feature type="domain" description="HTH luxR-type" evidence="6">
    <location>
        <begin position="146"/>
        <end position="211"/>
    </location>
</feature>
<dbReference type="PROSITE" id="PS00622">
    <property type="entry name" value="HTH_LUXR_1"/>
    <property type="match status" value="1"/>
</dbReference>
<evidence type="ECO:0000256" key="2">
    <source>
        <dbReference type="ARBA" id="ARBA00023015"/>
    </source>
</evidence>
<dbReference type="PROSITE" id="PS50110">
    <property type="entry name" value="RESPONSE_REGULATORY"/>
    <property type="match status" value="1"/>
</dbReference>
<dbReference type="InterPro" id="IPR016032">
    <property type="entry name" value="Sig_transdc_resp-reg_C-effctor"/>
</dbReference>
<dbReference type="CDD" id="cd17535">
    <property type="entry name" value="REC_NarL-like"/>
    <property type="match status" value="1"/>
</dbReference>
<dbReference type="RefSeq" id="WP_124237081.1">
    <property type="nucleotide sequence ID" value="NZ_JBHUFI010000007.1"/>
</dbReference>
<dbReference type="GO" id="GO:0003677">
    <property type="term" value="F:DNA binding"/>
    <property type="evidence" value="ECO:0007669"/>
    <property type="project" value="UniProtKB-KW"/>
</dbReference>
<keyword evidence="9" id="KW-1185">Reference proteome</keyword>
<sequence length="221" mass="23796">MSAVTVAIADDNAVVRMGLRSLLESSDRVELIGEASDGQELVELVERERPDVTLCDIRMPRLNGLGALHRVADLTRFVMLTNNDDEATVREAMQTGARGYLVYGHHDGDEILAAIVSVANGSTVWGPAATQALLSPSAAPSTRDSGHPAAAHLSEREREIMELVAAGKRNAEIASTLFLAEKTVKNHLNRIFPKLGVTTRAEAISLWLSPKSRHESAEVGP</sequence>
<dbReference type="SMART" id="SM00448">
    <property type="entry name" value="REC"/>
    <property type="match status" value="1"/>
</dbReference>
<dbReference type="PROSITE" id="PS50043">
    <property type="entry name" value="HTH_LUXR_2"/>
    <property type="match status" value="1"/>
</dbReference>
<gene>
    <name evidence="8" type="ORF">EHW97_10275</name>
</gene>
<dbReference type="Proteomes" id="UP000275225">
    <property type="component" value="Unassembled WGS sequence"/>
</dbReference>
<evidence type="ECO:0000259" key="6">
    <source>
        <dbReference type="PROSITE" id="PS50043"/>
    </source>
</evidence>
<dbReference type="PANTHER" id="PTHR43214:SF24">
    <property type="entry name" value="TRANSCRIPTIONAL REGULATORY PROTEIN NARL-RELATED"/>
    <property type="match status" value="1"/>
</dbReference>
<evidence type="ECO:0000256" key="1">
    <source>
        <dbReference type="ARBA" id="ARBA00022553"/>
    </source>
</evidence>
<organism evidence="8 9">
    <name type="scientific">Aeromicrobium camelliae</name>
    <dbReference type="NCBI Taxonomy" id="1538144"/>
    <lineage>
        <taxon>Bacteria</taxon>
        <taxon>Bacillati</taxon>
        <taxon>Actinomycetota</taxon>
        <taxon>Actinomycetes</taxon>
        <taxon>Propionibacteriales</taxon>
        <taxon>Nocardioidaceae</taxon>
        <taxon>Aeromicrobium</taxon>
    </lineage>
</organism>
<dbReference type="Pfam" id="PF00196">
    <property type="entry name" value="GerE"/>
    <property type="match status" value="1"/>
</dbReference>
<evidence type="ECO:0000313" key="8">
    <source>
        <dbReference type="EMBL" id="RQN03272.1"/>
    </source>
</evidence>
<keyword evidence="4" id="KW-0804">Transcription</keyword>
<protein>
    <submittedName>
        <fullName evidence="8">DNA-binding response regulator</fullName>
    </submittedName>
</protein>
<dbReference type="PRINTS" id="PR00038">
    <property type="entry name" value="HTHLUXR"/>
</dbReference>
<dbReference type="InterPro" id="IPR000792">
    <property type="entry name" value="Tscrpt_reg_LuxR_C"/>
</dbReference>
<dbReference type="InterPro" id="IPR001789">
    <property type="entry name" value="Sig_transdc_resp-reg_receiver"/>
</dbReference>
<dbReference type="AlphaFoldDB" id="A0A3N6WE58"/>
<evidence type="ECO:0000256" key="3">
    <source>
        <dbReference type="ARBA" id="ARBA00023125"/>
    </source>
</evidence>
<dbReference type="CDD" id="cd06170">
    <property type="entry name" value="LuxR_C_like"/>
    <property type="match status" value="1"/>
</dbReference>
<dbReference type="InterPro" id="IPR058245">
    <property type="entry name" value="NreC/VraR/RcsB-like_REC"/>
</dbReference>
<proteinExistence type="predicted"/>
<evidence type="ECO:0000313" key="9">
    <source>
        <dbReference type="Proteomes" id="UP000275225"/>
    </source>
</evidence>
<reference evidence="8 9" key="1">
    <citation type="submission" date="2018-11" db="EMBL/GenBank/DDBJ databases">
        <authorList>
            <person name="Li F."/>
        </authorList>
    </citation>
    <scope>NUCLEOTIDE SEQUENCE [LARGE SCALE GENOMIC DNA]</scope>
    <source>
        <strain evidence="8 9">YS17T</strain>
    </source>
</reference>
<dbReference type="Pfam" id="PF00072">
    <property type="entry name" value="Response_reg"/>
    <property type="match status" value="1"/>
</dbReference>
<evidence type="ECO:0000259" key="7">
    <source>
        <dbReference type="PROSITE" id="PS50110"/>
    </source>
</evidence>
<dbReference type="GO" id="GO:0000160">
    <property type="term" value="P:phosphorelay signal transduction system"/>
    <property type="evidence" value="ECO:0007669"/>
    <property type="project" value="InterPro"/>
</dbReference>
<accession>A0A3N6WE58</accession>
<keyword evidence="2" id="KW-0805">Transcription regulation</keyword>
<keyword evidence="1 5" id="KW-0597">Phosphoprotein</keyword>
<evidence type="ECO:0000256" key="5">
    <source>
        <dbReference type="PROSITE-ProRule" id="PRU00169"/>
    </source>
</evidence>
<dbReference type="PANTHER" id="PTHR43214">
    <property type="entry name" value="TWO-COMPONENT RESPONSE REGULATOR"/>
    <property type="match status" value="1"/>
</dbReference>
<dbReference type="InterPro" id="IPR011006">
    <property type="entry name" value="CheY-like_superfamily"/>
</dbReference>
<name>A0A3N6WE58_9ACTN</name>